<feature type="chain" id="PRO_5046704570" evidence="1">
    <location>
        <begin position="21"/>
        <end position="167"/>
    </location>
</feature>
<protein>
    <submittedName>
        <fullName evidence="2">Uncharacterized protein</fullName>
    </submittedName>
</protein>
<name>A0ABT5KGE0_9BURK</name>
<proteinExistence type="predicted"/>
<dbReference type="Proteomes" id="UP001221189">
    <property type="component" value="Unassembled WGS sequence"/>
</dbReference>
<feature type="signal peptide" evidence="1">
    <location>
        <begin position="1"/>
        <end position="20"/>
    </location>
</feature>
<evidence type="ECO:0000256" key="1">
    <source>
        <dbReference type="SAM" id="SignalP"/>
    </source>
</evidence>
<dbReference type="EMBL" id="JAQQXT010000009">
    <property type="protein sequence ID" value="MDC8772987.1"/>
    <property type="molecule type" value="Genomic_DNA"/>
</dbReference>
<keyword evidence="1" id="KW-0732">Signal</keyword>
<dbReference type="RefSeq" id="WP_273601162.1">
    <property type="nucleotide sequence ID" value="NZ_JAQQXT010000009.1"/>
</dbReference>
<organism evidence="2 3">
    <name type="scientific">Roseateles albus</name>
    <dbReference type="NCBI Taxonomy" id="2987525"/>
    <lineage>
        <taxon>Bacteria</taxon>
        <taxon>Pseudomonadati</taxon>
        <taxon>Pseudomonadota</taxon>
        <taxon>Betaproteobacteria</taxon>
        <taxon>Burkholderiales</taxon>
        <taxon>Sphaerotilaceae</taxon>
        <taxon>Roseateles</taxon>
    </lineage>
</organism>
<evidence type="ECO:0000313" key="2">
    <source>
        <dbReference type="EMBL" id="MDC8772987.1"/>
    </source>
</evidence>
<comment type="caution">
    <text evidence="2">The sequence shown here is derived from an EMBL/GenBank/DDBJ whole genome shotgun (WGS) entry which is preliminary data.</text>
</comment>
<dbReference type="PROSITE" id="PS51257">
    <property type="entry name" value="PROKAR_LIPOPROTEIN"/>
    <property type="match status" value="1"/>
</dbReference>
<reference evidence="2 3" key="1">
    <citation type="submission" date="2022-10" db="EMBL/GenBank/DDBJ databases">
        <title>Paucibacter sp. hw1 Genome sequencing.</title>
        <authorList>
            <person name="Park S."/>
        </authorList>
    </citation>
    <scope>NUCLEOTIDE SEQUENCE [LARGE SCALE GENOMIC DNA]</scope>
    <source>
        <strain evidence="3">hw1</strain>
    </source>
</reference>
<keyword evidence="3" id="KW-1185">Reference proteome</keyword>
<accession>A0ABT5KGE0</accession>
<evidence type="ECO:0000313" key="3">
    <source>
        <dbReference type="Proteomes" id="UP001221189"/>
    </source>
</evidence>
<sequence>MRSSIYCPFAALLLTLQACGGGGGGAAETVAAVPVAVAPASAPDTTVRSSGMAGLLPAAGMTWATDQNLNLRLTVRDAAGKPAAGAAVRVFTLSRLSPQDGSALEEPVPMSLLDSGATDSLGILDWVLRLPAHQTDLLLVATAGPTLGQVVIKASAATLSADLALSP</sequence>
<gene>
    <name evidence="2" type="ORF">PRZ03_15480</name>
</gene>